<gene>
    <name evidence="7" type="ORF">QBC32DRAFT_408640</name>
</gene>
<feature type="transmembrane region" description="Helical" evidence="5">
    <location>
        <begin position="58"/>
        <end position="81"/>
    </location>
</feature>
<keyword evidence="3 7" id="KW-0012">Acyltransferase</keyword>
<dbReference type="AlphaFoldDB" id="A0AAN6NM78"/>
<keyword evidence="5" id="KW-1133">Transmembrane helix</keyword>
<dbReference type="GO" id="GO:0005783">
    <property type="term" value="C:endoplasmic reticulum"/>
    <property type="evidence" value="ECO:0007669"/>
    <property type="project" value="TreeGrafter"/>
</dbReference>
<dbReference type="Proteomes" id="UP001303222">
    <property type="component" value="Unassembled WGS sequence"/>
</dbReference>
<dbReference type="Pfam" id="PF16076">
    <property type="entry name" value="Acyltransf_C"/>
    <property type="match status" value="1"/>
</dbReference>
<organism evidence="7 8">
    <name type="scientific">Pseudoneurospora amorphoporcata</name>
    <dbReference type="NCBI Taxonomy" id="241081"/>
    <lineage>
        <taxon>Eukaryota</taxon>
        <taxon>Fungi</taxon>
        <taxon>Dikarya</taxon>
        <taxon>Ascomycota</taxon>
        <taxon>Pezizomycotina</taxon>
        <taxon>Sordariomycetes</taxon>
        <taxon>Sordariomycetidae</taxon>
        <taxon>Sordariales</taxon>
        <taxon>Sordariaceae</taxon>
        <taxon>Pseudoneurospora</taxon>
    </lineage>
</organism>
<evidence type="ECO:0000313" key="8">
    <source>
        <dbReference type="Proteomes" id="UP001303222"/>
    </source>
</evidence>
<evidence type="ECO:0000259" key="6">
    <source>
        <dbReference type="SMART" id="SM00563"/>
    </source>
</evidence>
<dbReference type="PANTHER" id="PTHR10983:SF16">
    <property type="entry name" value="LYSOCARDIOLIPIN ACYLTRANSFERASE 1"/>
    <property type="match status" value="1"/>
</dbReference>
<dbReference type="GO" id="GO:0016746">
    <property type="term" value="F:acyltransferase activity"/>
    <property type="evidence" value="ECO:0007669"/>
    <property type="project" value="UniProtKB-KW"/>
</dbReference>
<name>A0AAN6NM78_9PEZI</name>
<feature type="domain" description="Phospholipid/glycerol acyltransferase" evidence="6">
    <location>
        <begin position="148"/>
        <end position="280"/>
    </location>
</feature>
<feature type="region of interest" description="Disordered" evidence="4">
    <location>
        <begin position="1"/>
        <end position="26"/>
    </location>
</feature>
<dbReference type="CDD" id="cd07990">
    <property type="entry name" value="LPLAT_LCLAT1-like"/>
    <property type="match status" value="1"/>
</dbReference>
<evidence type="ECO:0000256" key="5">
    <source>
        <dbReference type="SAM" id="Phobius"/>
    </source>
</evidence>
<accession>A0AAN6NM78</accession>
<dbReference type="SUPFAM" id="SSF69593">
    <property type="entry name" value="Glycerol-3-phosphate (1)-acyltransferase"/>
    <property type="match status" value="1"/>
</dbReference>
<comment type="caution">
    <text evidence="7">The sequence shown here is derived from an EMBL/GenBank/DDBJ whole genome shotgun (WGS) entry which is preliminary data.</text>
</comment>
<reference evidence="7" key="2">
    <citation type="submission" date="2023-06" db="EMBL/GenBank/DDBJ databases">
        <authorList>
            <consortium name="Lawrence Berkeley National Laboratory"/>
            <person name="Mondo S.J."/>
            <person name="Hensen N."/>
            <person name="Bonometti L."/>
            <person name="Westerberg I."/>
            <person name="Brannstrom I.O."/>
            <person name="Guillou S."/>
            <person name="Cros-Aarteil S."/>
            <person name="Calhoun S."/>
            <person name="Haridas S."/>
            <person name="Kuo A."/>
            <person name="Pangilinan J."/>
            <person name="Riley R."/>
            <person name="Labutti K."/>
            <person name="Andreopoulos B."/>
            <person name="Lipzen A."/>
            <person name="Chen C."/>
            <person name="Yanf M."/>
            <person name="Daum C."/>
            <person name="Ng V."/>
            <person name="Clum A."/>
            <person name="Steindorff A."/>
            <person name="Ohm R."/>
            <person name="Martin F."/>
            <person name="Silar P."/>
            <person name="Natvig D."/>
            <person name="Lalanne C."/>
            <person name="Gautier V."/>
            <person name="Ament-Velasquez S.L."/>
            <person name="Kruys A."/>
            <person name="Hutchinson M.I."/>
            <person name="Powell A.J."/>
            <person name="Barry K."/>
            <person name="Miller A.N."/>
            <person name="Grigoriev I.V."/>
            <person name="Debuchy R."/>
            <person name="Gladieux P."/>
            <person name="Thoren M.H."/>
            <person name="Johannesson H."/>
        </authorList>
    </citation>
    <scope>NUCLEOTIDE SEQUENCE</scope>
    <source>
        <strain evidence="7">CBS 626.80</strain>
    </source>
</reference>
<evidence type="ECO:0000256" key="4">
    <source>
        <dbReference type="SAM" id="MobiDB-lite"/>
    </source>
</evidence>
<comment type="similarity">
    <text evidence="1">Belongs to the 1-acyl-sn-glycerol-3-phosphate acyltransferase family.</text>
</comment>
<dbReference type="GO" id="GO:0036149">
    <property type="term" value="P:phosphatidylinositol acyl-chain remodeling"/>
    <property type="evidence" value="ECO:0007669"/>
    <property type="project" value="TreeGrafter"/>
</dbReference>
<keyword evidence="5" id="KW-0812">Transmembrane</keyword>
<keyword evidence="2" id="KW-0808">Transferase</keyword>
<dbReference type="PANTHER" id="PTHR10983">
    <property type="entry name" value="1-ACYLGLYCEROL-3-PHOSPHATE ACYLTRANSFERASE-RELATED"/>
    <property type="match status" value="1"/>
</dbReference>
<reference evidence="7" key="1">
    <citation type="journal article" date="2023" name="Mol. Phylogenet. Evol.">
        <title>Genome-scale phylogeny and comparative genomics of the fungal order Sordariales.</title>
        <authorList>
            <person name="Hensen N."/>
            <person name="Bonometti L."/>
            <person name="Westerberg I."/>
            <person name="Brannstrom I.O."/>
            <person name="Guillou S."/>
            <person name="Cros-Aarteil S."/>
            <person name="Calhoun S."/>
            <person name="Haridas S."/>
            <person name="Kuo A."/>
            <person name="Mondo S."/>
            <person name="Pangilinan J."/>
            <person name="Riley R."/>
            <person name="LaButti K."/>
            <person name="Andreopoulos B."/>
            <person name="Lipzen A."/>
            <person name="Chen C."/>
            <person name="Yan M."/>
            <person name="Daum C."/>
            <person name="Ng V."/>
            <person name="Clum A."/>
            <person name="Steindorff A."/>
            <person name="Ohm R.A."/>
            <person name="Martin F."/>
            <person name="Silar P."/>
            <person name="Natvig D.O."/>
            <person name="Lalanne C."/>
            <person name="Gautier V."/>
            <person name="Ament-Velasquez S.L."/>
            <person name="Kruys A."/>
            <person name="Hutchinson M.I."/>
            <person name="Powell A.J."/>
            <person name="Barry K."/>
            <person name="Miller A.N."/>
            <person name="Grigoriev I.V."/>
            <person name="Debuchy R."/>
            <person name="Gladieux P."/>
            <person name="Hiltunen Thoren M."/>
            <person name="Johannesson H."/>
        </authorList>
    </citation>
    <scope>NUCLEOTIDE SEQUENCE</scope>
    <source>
        <strain evidence="7">CBS 626.80</strain>
    </source>
</reference>
<dbReference type="Pfam" id="PF01553">
    <property type="entry name" value="Acyltransferase"/>
    <property type="match status" value="1"/>
</dbReference>
<dbReference type="SMART" id="SM00563">
    <property type="entry name" value="PlsC"/>
    <property type="match status" value="1"/>
</dbReference>
<sequence length="445" mass="51286">MGDLRQRASYPDITSDHASTDTNPDESRLLVQHNDSSQKTTQNAHPSGKEKHNQLIQILRGVSLAIFFTACSVSIVATQFLGAPLYWINRDLYYTYIALTKQYFGLALTTMTQWWGPTTIRISGDGSVAGQIKKTPDGRVEFNFPERMVMIANHQIYTDWLYLWWVGYANAPRMHGYLYIILKESLKYLPIVGQGMMFYGFIFMSRKMSVDRPRLAYRLGKLKTKHTHNGRQYLNPMWLLLFPEGTNCTQNGRNKSKKWADKISIKDMEHVLLPRSTGMYFCLKELKGTVEYVYDCTVAYEGVPRGMYGDQFFTLSSTYLRGQPPKSVNFYWRRFAIDDMPLENQEEFDVWLRERWYEKDALMEQYLTTGRFPPSPPTKEGGHEGHLETEVRARHPLEFLQIFSVLGAAGVLATTAAKTWERVAGWIYEILSLMGSAAKTLLVWS</sequence>
<evidence type="ECO:0000256" key="3">
    <source>
        <dbReference type="ARBA" id="ARBA00023315"/>
    </source>
</evidence>
<dbReference type="InterPro" id="IPR032098">
    <property type="entry name" value="Acyltransf_C"/>
</dbReference>
<protein>
    <submittedName>
        <fullName evidence="7">Acyltransferase-domain-containing protein</fullName>
    </submittedName>
</protein>
<proteinExistence type="inferred from homology"/>
<evidence type="ECO:0000313" key="7">
    <source>
        <dbReference type="EMBL" id="KAK3948436.1"/>
    </source>
</evidence>
<evidence type="ECO:0000256" key="2">
    <source>
        <dbReference type="ARBA" id="ARBA00022679"/>
    </source>
</evidence>
<keyword evidence="5" id="KW-0472">Membrane</keyword>
<dbReference type="InterPro" id="IPR002123">
    <property type="entry name" value="Plipid/glycerol_acylTrfase"/>
</dbReference>
<evidence type="ECO:0000256" key="1">
    <source>
        <dbReference type="ARBA" id="ARBA00008655"/>
    </source>
</evidence>
<dbReference type="EMBL" id="MU859264">
    <property type="protein sequence ID" value="KAK3948436.1"/>
    <property type="molecule type" value="Genomic_DNA"/>
</dbReference>
<keyword evidence="8" id="KW-1185">Reference proteome</keyword>